<protein>
    <submittedName>
        <fullName evidence="7">Efflux RND transporter periplasmic adaptor subunit</fullName>
    </submittedName>
</protein>
<dbReference type="NCBIfam" id="TIGR01730">
    <property type="entry name" value="RND_mfp"/>
    <property type="match status" value="1"/>
</dbReference>
<comment type="subcellular location">
    <subcellularLocation>
        <location evidence="1">Cell envelope</location>
    </subcellularLocation>
</comment>
<dbReference type="Pfam" id="PF25917">
    <property type="entry name" value="BSH_RND"/>
    <property type="match status" value="1"/>
</dbReference>
<comment type="similarity">
    <text evidence="2">Belongs to the membrane fusion protein (MFP) (TC 8.A.1) family.</text>
</comment>
<keyword evidence="8" id="KW-1185">Reference proteome</keyword>
<dbReference type="Pfam" id="PF25967">
    <property type="entry name" value="RND-MFP_C"/>
    <property type="match status" value="1"/>
</dbReference>
<evidence type="ECO:0000313" key="7">
    <source>
        <dbReference type="EMBL" id="GAA3898568.1"/>
    </source>
</evidence>
<dbReference type="PANTHER" id="PTHR30469">
    <property type="entry name" value="MULTIDRUG RESISTANCE PROTEIN MDTA"/>
    <property type="match status" value="1"/>
</dbReference>
<evidence type="ECO:0000256" key="1">
    <source>
        <dbReference type="ARBA" id="ARBA00004196"/>
    </source>
</evidence>
<evidence type="ECO:0000259" key="6">
    <source>
        <dbReference type="Pfam" id="PF25967"/>
    </source>
</evidence>
<dbReference type="PANTHER" id="PTHR30469:SF20">
    <property type="entry name" value="EFFLUX RND TRANSPORTER PERIPLASMIC ADAPTOR SUBUNIT"/>
    <property type="match status" value="1"/>
</dbReference>
<dbReference type="Gene3D" id="2.40.50.100">
    <property type="match status" value="1"/>
</dbReference>
<accession>A0ABP7LBD4</accession>
<dbReference type="Proteomes" id="UP001499994">
    <property type="component" value="Unassembled WGS sequence"/>
</dbReference>
<dbReference type="EMBL" id="BAABDG010000003">
    <property type="protein sequence ID" value="GAA3898568.1"/>
    <property type="molecule type" value="Genomic_DNA"/>
</dbReference>
<comment type="caution">
    <text evidence="7">The sequence shown here is derived from an EMBL/GenBank/DDBJ whole genome shotgun (WGS) entry which is preliminary data.</text>
</comment>
<organism evidence="7 8">
    <name type="scientific">Gibbsiella dentisursi</name>
    <dbReference type="NCBI Taxonomy" id="796890"/>
    <lineage>
        <taxon>Bacteria</taxon>
        <taxon>Pseudomonadati</taxon>
        <taxon>Pseudomonadota</taxon>
        <taxon>Gammaproteobacteria</taxon>
        <taxon>Enterobacterales</taxon>
        <taxon>Yersiniaceae</taxon>
        <taxon>Gibbsiella</taxon>
    </lineage>
</organism>
<dbReference type="Gene3D" id="1.10.287.470">
    <property type="entry name" value="Helix hairpin bin"/>
    <property type="match status" value="1"/>
</dbReference>
<dbReference type="InterPro" id="IPR058627">
    <property type="entry name" value="MdtA-like_C"/>
</dbReference>
<feature type="domain" description="Multidrug resistance protein MdtA-like C-terminal permuted SH3" evidence="6">
    <location>
        <begin position="279"/>
        <end position="344"/>
    </location>
</feature>
<dbReference type="Pfam" id="PF25876">
    <property type="entry name" value="HH_MFP_RND"/>
    <property type="match status" value="1"/>
</dbReference>
<dbReference type="SUPFAM" id="SSF111369">
    <property type="entry name" value="HlyD-like secretion proteins"/>
    <property type="match status" value="1"/>
</dbReference>
<sequence length="362" mass="39719">MLKIHFLLVVFSALLLVGCDRSEPEVNAPPRQVKVFTVDETHRLDSRVFPARVLAGDDTTLSFKRAGQLQQLNIREGAKVKAGDILAQLNASDAGLRVKERQSAFNLAQRQFERFSTLAQRHVVSRAELDVQRANRDSASAALKIAQEELQYLTLRAPFDGVIARLNVRNHQVVAAGQAIATLSSLQSLDVVFNVPESLFTSLDVRNVNYRPRVRINNLPDREFIASYKEHATNTDSGTLTYQITLTMPRPADLPVVGGMSGTVSINLGNLPTAAQASAIVVPVEAVFNPDKSQLNQAHVWVIKEENGALQVEDRVVKVGQITSQGIEITAGLQPGDRIVSAGVGELRAQQPVRIWTRERGL</sequence>
<evidence type="ECO:0000313" key="8">
    <source>
        <dbReference type="Proteomes" id="UP001499994"/>
    </source>
</evidence>
<dbReference type="InterPro" id="IPR006143">
    <property type="entry name" value="RND_pump_MFP"/>
</dbReference>
<evidence type="ECO:0000259" key="4">
    <source>
        <dbReference type="Pfam" id="PF25876"/>
    </source>
</evidence>
<keyword evidence="3" id="KW-0813">Transport</keyword>
<proteinExistence type="inferred from homology"/>
<dbReference type="PROSITE" id="PS51257">
    <property type="entry name" value="PROKAR_LIPOPROTEIN"/>
    <property type="match status" value="1"/>
</dbReference>
<gene>
    <name evidence="7" type="ORF">GCM10022405_24900</name>
</gene>
<feature type="domain" description="Multidrug resistance protein MdtA-like alpha-helical hairpin" evidence="4">
    <location>
        <begin position="101"/>
        <end position="152"/>
    </location>
</feature>
<feature type="domain" description="Multidrug resistance protein MdtA-like barrel-sandwich hybrid" evidence="5">
    <location>
        <begin position="66"/>
        <end position="181"/>
    </location>
</feature>
<dbReference type="Gene3D" id="2.40.30.170">
    <property type="match status" value="1"/>
</dbReference>
<evidence type="ECO:0000259" key="5">
    <source>
        <dbReference type="Pfam" id="PF25917"/>
    </source>
</evidence>
<evidence type="ECO:0000256" key="2">
    <source>
        <dbReference type="ARBA" id="ARBA00009477"/>
    </source>
</evidence>
<name>A0ABP7LBD4_9GAMM</name>
<evidence type="ECO:0000256" key="3">
    <source>
        <dbReference type="ARBA" id="ARBA00022448"/>
    </source>
</evidence>
<dbReference type="Gene3D" id="2.40.420.20">
    <property type="match status" value="1"/>
</dbReference>
<dbReference type="InterPro" id="IPR058624">
    <property type="entry name" value="MdtA-like_HH"/>
</dbReference>
<dbReference type="InterPro" id="IPR058625">
    <property type="entry name" value="MdtA-like_BSH"/>
</dbReference>
<reference evidence="8" key="1">
    <citation type="journal article" date="2019" name="Int. J. Syst. Evol. Microbiol.">
        <title>The Global Catalogue of Microorganisms (GCM) 10K type strain sequencing project: providing services to taxonomists for standard genome sequencing and annotation.</title>
        <authorList>
            <consortium name="The Broad Institute Genomics Platform"/>
            <consortium name="The Broad Institute Genome Sequencing Center for Infectious Disease"/>
            <person name="Wu L."/>
            <person name="Ma J."/>
        </authorList>
    </citation>
    <scope>NUCLEOTIDE SEQUENCE [LARGE SCALE GENOMIC DNA]</scope>
    <source>
        <strain evidence="8">JCM 17201</strain>
    </source>
</reference>